<evidence type="ECO:0000313" key="3">
    <source>
        <dbReference type="EMBL" id="RWA11845.1"/>
    </source>
</evidence>
<dbReference type="GO" id="GO:0006508">
    <property type="term" value="P:proteolysis"/>
    <property type="evidence" value="ECO:0007669"/>
    <property type="project" value="TreeGrafter"/>
</dbReference>
<protein>
    <recommendedName>
        <fullName evidence="5">Metacaspase</fullName>
    </recommendedName>
</protein>
<dbReference type="Gene3D" id="3.40.50.1460">
    <property type="match status" value="1"/>
</dbReference>
<evidence type="ECO:0000256" key="1">
    <source>
        <dbReference type="ARBA" id="ARBA00009005"/>
    </source>
</evidence>
<evidence type="ECO:0008006" key="5">
    <source>
        <dbReference type="Google" id="ProtNLM"/>
    </source>
</evidence>
<comment type="caution">
    <text evidence="3">The sequence shown here is derived from an EMBL/GenBank/DDBJ whole genome shotgun (WGS) entry which is preliminary data.</text>
</comment>
<name>A0A439DBR0_9PEZI</name>
<dbReference type="PANTHER" id="PTHR48104:SF30">
    <property type="entry name" value="METACASPASE-1"/>
    <property type="match status" value="1"/>
</dbReference>
<dbReference type="GO" id="GO:0004197">
    <property type="term" value="F:cysteine-type endopeptidase activity"/>
    <property type="evidence" value="ECO:0007669"/>
    <property type="project" value="TreeGrafter"/>
</dbReference>
<evidence type="ECO:0000256" key="2">
    <source>
        <dbReference type="SAM" id="MobiDB-lite"/>
    </source>
</evidence>
<feature type="region of interest" description="Disordered" evidence="2">
    <location>
        <begin position="305"/>
        <end position="324"/>
    </location>
</feature>
<reference evidence="3 4" key="1">
    <citation type="submission" date="2018-12" db="EMBL/GenBank/DDBJ databases">
        <title>Draft genome sequence of Xylaria grammica IHI A82.</title>
        <authorList>
            <person name="Buettner E."/>
            <person name="Kellner H."/>
        </authorList>
    </citation>
    <scope>NUCLEOTIDE SEQUENCE [LARGE SCALE GENOMIC DNA]</scope>
    <source>
        <strain evidence="3 4">IHI A82</strain>
    </source>
</reference>
<accession>A0A439DBR0</accession>
<gene>
    <name evidence="3" type="ORF">EKO27_g3285</name>
</gene>
<dbReference type="GO" id="GO:0005737">
    <property type="term" value="C:cytoplasm"/>
    <property type="evidence" value="ECO:0007669"/>
    <property type="project" value="TreeGrafter"/>
</dbReference>
<proteinExistence type="inferred from homology"/>
<dbReference type="Proteomes" id="UP000286045">
    <property type="component" value="Unassembled WGS sequence"/>
</dbReference>
<dbReference type="InterPro" id="IPR050452">
    <property type="entry name" value="Metacaspase"/>
</dbReference>
<dbReference type="PANTHER" id="PTHR48104">
    <property type="entry name" value="METACASPASE-4"/>
    <property type="match status" value="1"/>
</dbReference>
<organism evidence="3 4">
    <name type="scientific">Xylaria grammica</name>
    <dbReference type="NCBI Taxonomy" id="363999"/>
    <lineage>
        <taxon>Eukaryota</taxon>
        <taxon>Fungi</taxon>
        <taxon>Dikarya</taxon>
        <taxon>Ascomycota</taxon>
        <taxon>Pezizomycotina</taxon>
        <taxon>Sordariomycetes</taxon>
        <taxon>Xylariomycetidae</taxon>
        <taxon>Xylariales</taxon>
        <taxon>Xylariaceae</taxon>
        <taxon>Xylaria</taxon>
    </lineage>
</organism>
<sequence>MQTRQAIQKAYTHELGTHALIVRYGTGTDDGIFRVQKMLVEHLGFSHADVELSYFDVDPDEGSKKCTLGQDPPTVKNFQSKFVQLCAGAVPGDVRCLYVDAHGSTYPDENGSGEQDGNDEGWTLAQNDDGTLKEVLYDDWLAKAIRKLVPRLTRVDQNLKKGVNLTMITSSCMGGGMLDTHTATPGVLLAGCHETQFNVKALKGMDPWIVAITSVIKKNVKRKRGVPTYTVLYNEAKKFIHAQLAQGQISGVDYKGPSPQEWKPVPRDQATNTSYQDPQLVFYDKYLDPDEERFLFPFAAPSGGHVGGDVTRFPEDEYPRHEEL</sequence>
<feature type="compositionally biased region" description="Basic and acidic residues" evidence="2">
    <location>
        <begin position="312"/>
        <end position="324"/>
    </location>
</feature>
<comment type="similarity">
    <text evidence="1">Belongs to the peptidase C14B family.</text>
</comment>
<dbReference type="AlphaFoldDB" id="A0A439DBR0"/>
<keyword evidence="4" id="KW-1185">Reference proteome</keyword>
<evidence type="ECO:0000313" key="4">
    <source>
        <dbReference type="Proteomes" id="UP000286045"/>
    </source>
</evidence>
<dbReference type="EMBL" id="RYZI01000068">
    <property type="protein sequence ID" value="RWA11845.1"/>
    <property type="molecule type" value="Genomic_DNA"/>
</dbReference>